<dbReference type="GO" id="GO:0009086">
    <property type="term" value="P:methionine biosynthetic process"/>
    <property type="evidence" value="ECO:0007669"/>
    <property type="project" value="InterPro"/>
</dbReference>
<proteinExistence type="predicted"/>
<evidence type="ECO:0000259" key="1">
    <source>
        <dbReference type="Pfam" id="PF01717"/>
    </source>
</evidence>
<accession>A0A2P8I2T8</accession>
<protein>
    <submittedName>
        <fullName evidence="2">5-methyltetrahydropteroyltriglutamate--homocysteine methyltransferase</fullName>
    </submittedName>
</protein>
<feature type="domain" description="Cobalamin-independent methionine synthase MetE C-terminal/archaeal" evidence="1">
    <location>
        <begin position="23"/>
        <end position="340"/>
    </location>
</feature>
<dbReference type="Pfam" id="PF01717">
    <property type="entry name" value="Meth_synt_2"/>
    <property type="match status" value="1"/>
</dbReference>
<dbReference type="AlphaFoldDB" id="A0A2P8I2T8"/>
<reference evidence="2 3" key="1">
    <citation type="submission" date="2018-03" db="EMBL/GenBank/DDBJ databases">
        <title>Genomic Encyclopedia of Type Strains, Phase III (KMG-III): the genomes of soil and plant-associated and newly described type strains.</title>
        <authorList>
            <person name="Whitman W."/>
        </authorList>
    </citation>
    <scope>NUCLEOTIDE SEQUENCE [LARGE SCALE GENOMIC DNA]</scope>
    <source>
        <strain evidence="2 3">CGMCC 4.7097</strain>
    </source>
</reference>
<evidence type="ECO:0000313" key="2">
    <source>
        <dbReference type="EMBL" id="PSL52763.1"/>
    </source>
</evidence>
<dbReference type="Proteomes" id="UP000241118">
    <property type="component" value="Unassembled WGS sequence"/>
</dbReference>
<dbReference type="PANTHER" id="PTHR43844">
    <property type="entry name" value="METHIONINE SYNTHASE"/>
    <property type="match status" value="1"/>
</dbReference>
<dbReference type="GO" id="GO:0032259">
    <property type="term" value="P:methylation"/>
    <property type="evidence" value="ECO:0007669"/>
    <property type="project" value="UniProtKB-KW"/>
</dbReference>
<keyword evidence="3" id="KW-1185">Reference proteome</keyword>
<dbReference type="EMBL" id="PYAX01000011">
    <property type="protein sequence ID" value="PSL52763.1"/>
    <property type="molecule type" value="Genomic_DNA"/>
</dbReference>
<organism evidence="2 3">
    <name type="scientific">Saccharothrix carnea</name>
    <dbReference type="NCBI Taxonomy" id="1280637"/>
    <lineage>
        <taxon>Bacteria</taxon>
        <taxon>Bacillati</taxon>
        <taxon>Actinomycetota</taxon>
        <taxon>Actinomycetes</taxon>
        <taxon>Pseudonocardiales</taxon>
        <taxon>Pseudonocardiaceae</taxon>
        <taxon>Saccharothrix</taxon>
    </lineage>
</organism>
<sequence length="372" mass="39671">MVPDGSVGLIAARGTTTTMGIQTEPIGSVPRPTELLRGFEDFAQGRIDEAALRVLTEKALADTVSRFEATGSPVITDGEQDKPSFLTYPVAGIPDLAPGGPVVPFADGHTRQLPVLTSGPFRYTARAVDQLRAAQRLTSQPVKQAVIAPSALSLLYPADGIEGYPRDQFLADLADEAEADIRACLDEGAAAVQLDFTEGRLSLKLDPSGGLLRDFVALNNEVLGRFSAEERARIGVHTCPGGDQDSTHSADVDYADLLPELFRLKAGRFYVQLASESDPGRVLGIIAEHLPADARVFVGVTDPIDPRVETPEEVRDRVLEAARFIPVDRLGTCDDCGFAPFADDTSTSRDTAFAKIAARVEGTKLASEALGL</sequence>
<dbReference type="PANTHER" id="PTHR43844:SF2">
    <property type="entry name" value="SYNTHASE, VITAMIN-B12 INDEPENDENT, PUTATIVE (AFU_ORTHOLOGUE AFUA_3G12060)-RELATED"/>
    <property type="match status" value="1"/>
</dbReference>
<dbReference type="InterPro" id="IPR002629">
    <property type="entry name" value="Met_Synth_C/arc"/>
</dbReference>
<keyword evidence="2" id="KW-0808">Transferase</keyword>
<dbReference type="GO" id="GO:0008270">
    <property type="term" value="F:zinc ion binding"/>
    <property type="evidence" value="ECO:0007669"/>
    <property type="project" value="InterPro"/>
</dbReference>
<dbReference type="Gene3D" id="3.20.20.210">
    <property type="match status" value="1"/>
</dbReference>
<dbReference type="GO" id="GO:0003871">
    <property type="term" value="F:5-methyltetrahydropteroyltriglutamate-homocysteine S-methyltransferase activity"/>
    <property type="evidence" value="ECO:0007669"/>
    <property type="project" value="InterPro"/>
</dbReference>
<evidence type="ECO:0000313" key="3">
    <source>
        <dbReference type="Proteomes" id="UP000241118"/>
    </source>
</evidence>
<name>A0A2P8I2T8_SACCR</name>
<dbReference type="InterPro" id="IPR038071">
    <property type="entry name" value="UROD/MetE-like_sf"/>
</dbReference>
<dbReference type="CDD" id="cd03311">
    <property type="entry name" value="CIMS_C_terminal_like"/>
    <property type="match status" value="1"/>
</dbReference>
<keyword evidence="2" id="KW-0489">Methyltransferase</keyword>
<dbReference type="SUPFAM" id="SSF51726">
    <property type="entry name" value="UROD/MetE-like"/>
    <property type="match status" value="1"/>
</dbReference>
<gene>
    <name evidence="2" type="ORF">B0I31_11150</name>
</gene>
<comment type="caution">
    <text evidence="2">The sequence shown here is derived from an EMBL/GenBank/DDBJ whole genome shotgun (WGS) entry which is preliminary data.</text>
</comment>